<name>A0A2A9DQI5_9CORY</name>
<gene>
    <name evidence="1" type="ORF">ATK06_1981</name>
</gene>
<reference evidence="1 2" key="1">
    <citation type="submission" date="2017-10" db="EMBL/GenBank/DDBJ databases">
        <title>Sequencing the genomes of 1000 actinobacteria strains.</title>
        <authorList>
            <person name="Klenk H.-P."/>
        </authorList>
    </citation>
    <scope>NUCLEOTIDE SEQUENCE [LARGE SCALE GENOMIC DNA]</scope>
    <source>
        <strain evidence="1 2">DSM 20688</strain>
    </source>
</reference>
<dbReference type="Proteomes" id="UP000221653">
    <property type="component" value="Unassembled WGS sequence"/>
</dbReference>
<sequence>MTSTVTVEETTSAASSEVSDVEILAETYGKILDDPFPYLDENNMGLRPDGTYSYALHDATGDGLPELFFRANGDSMYGQVRIASSEDGKNARLTENYHLDGQSPASGATHKFFAAENGDGFYITNLISVVSGINSSHYRLEGNTTVKVGESGYQETVDKTTLKDMMWVPVEDRGWLDGLANGAFGASADDEAPNEAKLSGVVKAKTAHDIAPDLAGKTGDDPNEVYYVLELDNPKTITYKQGCCSYPTEEVAQVFPVVRGTGRTQVFGPEDVDKRVKITAPFSDFWLPGDPGMPTYVPRLNVDSAGAFVGAE</sequence>
<accession>A0A2A9DQI5</accession>
<dbReference type="EMBL" id="PDJF01000001">
    <property type="protein sequence ID" value="PFG28854.1"/>
    <property type="molecule type" value="Genomic_DNA"/>
</dbReference>
<proteinExistence type="predicted"/>
<comment type="caution">
    <text evidence="1">The sequence shown here is derived from an EMBL/GenBank/DDBJ whole genome shotgun (WGS) entry which is preliminary data.</text>
</comment>
<organism evidence="1 2">
    <name type="scientific">Corynebacterium renale</name>
    <dbReference type="NCBI Taxonomy" id="1724"/>
    <lineage>
        <taxon>Bacteria</taxon>
        <taxon>Bacillati</taxon>
        <taxon>Actinomycetota</taxon>
        <taxon>Actinomycetes</taxon>
        <taxon>Mycobacteriales</taxon>
        <taxon>Corynebacteriaceae</taxon>
        <taxon>Corynebacterium</taxon>
    </lineage>
</organism>
<protein>
    <submittedName>
        <fullName evidence="1">Uncharacterized protein</fullName>
    </submittedName>
</protein>
<evidence type="ECO:0000313" key="1">
    <source>
        <dbReference type="EMBL" id="PFG28854.1"/>
    </source>
</evidence>
<evidence type="ECO:0000313" key="2">
    <source>
        <dbReference type="Proteomes" id="UP000221653"/>
    </source>
</evidence>
<keyword evidence="2" id="KW-1185">Reference proteome</keyword>
<dbReference type="AlphaFoldDB" id="A0A2A9DQI5"/>